<dbReference type="Proteomes" id="UP000190105">
    <property type="component" value="Unassembled WGS sequence"/>
</dbReference>
<dbReference type="InterPro" id="IPR029063">
    <property type="entry name" value="SAM-dependent_MTases_sf"/>
</dbReference>
<dbReference type="AlphaFoldDB" id="A0A1T4WIZ9"/>
<dbReference type="OrthoDB" id="4697647at2"/>
<gene>
    <name evidence="2" type="ORF">SAMN05443428_101232</name>
</gene>
<protein>
    <submittedName>
        <fullName evidence="2">Predicted SAM-depedendent methyltransferase</fullName>
    </submittedName>
</protein>
<keyword evidence="2" id="KW-0808">Transferase</keyword>
<evidence type="ECO:0000313" key="2">
    <source>
        <dbReference type="EMBL" id="SKA76621.1"/>
    </source>
</evidence>
<keyword evidence="1" id="KW-0175">Coiled coil</keyword>
<dbReference type="SUPFAM" id="SSF53335">
    <property type="entry name" value="S-adenosyl-L-methionine-dependent methyltransferases"/>
    <property type="match status" value="1"/>
</dbReference>
<dbReference type="GO" id="GO:0008168">
    <property type="term" value="F:methyltransferase activity"/>
    <property type="evidence" value="ECO:0007669"/>
    <property type="project" value="UniProtKB-KW"/>
</dbReference>
<dbReference type="RefSeq" id="WP_078695263.1">
    <property type="nucleotide sequence ID" value="NZ_FUYH01000001.1"/>
</dbReference>
<keyword evidence="2" id="KW-0489">Methyltransferase</keyword>
<evidence type="ECO:0000313" key="3">
    <source>
        <dbReference type="Proteomes" id="UP000190105"/>
    </source>
</evidence>
<accession>A0A1T4WIZ9</accession>
<name>A0A1T4WIZ9_9CLOT</name>
<organism evidence="2 3">
    <name type="scientific">Caloramator quimbayensis</name>
    <dbReference type="NCBI Taxonomy" id="1147123"/>
    <lineage>
        <taxon>Bacteria</taxon>
        <taxon>Bacillati</taxon>
        <taxon>Bacillota</taxon>
        <taxon>Clostridia</taxon>
        <taxon>Eubacteriales</taxon>
        <taxon>Clostridiaceae</taxon>
        <taxon>Caloramator</taxon>
    </lineage>
</organism>
<feature type="coiled-coil region" evidence="1">
    <location>
        <begin position="128"/>
        <end position="197"/>
    </location>
</feature>
<proteinExistence type="predicted"/>
<evidence type="ECO:0000256" key="1">
    <source>
        <dbReference type="SAM" id="Coils"/>
    </source>
</evidence>
<sequence>MNKIDENYVLSKIENIEFPNKKNTNKILTINSDDELTQKVINSLTVNINNNKENIESIYDADNIKNIFNDPNINFFINEANESIESDYIEKITRLKWLKKIVNTSIRFHTRIQIKFNRSIVNLLNIIINKIKEIIDLYENDRLNVKNELEYIKNNIDFLQKDNDRNIKIGQQFDDILNKYKELINICENDRLNVKNELEYIKNVEINRQIFEAISNKNNNKDKEIYNIINTLDTRILNQEKWLALISKRIEDYEYNFMNLRKELFYEVSKNVKQNNKKVIVPKIANYISFSNKLKIMKGKLKLQLGVGMTDNNEYINIDKRELPTVDIIADITNLPFNNNTIFEIYSSHLIEHFTKMDLKQTILPYWYNLLCKDGFLRIITPNIEEMINRFNDKEIDFNTLSEVILGGQEYEENYHYTMFSVESLSKLLIEVGFSQIKIIDEKRLNGMCYEMEIIAIK</sequence>
<dbReference type="EMBL" id="FUYH01000001">
    <property type="protein sequence ID" value="SKA76621.1"/>
    <property type="molecule type" value="Genomic_DNA"/>
</dbReference>
<reference evidence="3" key="1">
    <citation type="submission" date="2017-02" db="EMBL/GenBank/DDBJ databases">
        <authorList>
            <person name="Varghese N."/>
            <person name="Submissions S."/>
        </authorList>
    </citation>
    <scope>NUCLEOTIDE SEQUENCE [LARGE SCALE GENOMIC DNA]</scope>
    <source>
        <strain evidence="3">USBA 833</strain>
    </source>
</reference>
<keyword evidence="3" id="KW-1185">Reference proteome</keyword>
<dbReference type="Gene3D" id="3.40.50.150">
    <property type="entry name" value="Vaccinia Virus protein VP39"/>
    <property type="match status" value="1"/>
</dbReference>
<dbReference type="STRING" id="1147123.SAMN05443428_101232"/>
<dbReference type="GO" id="GO:0032259">
    <property type="term" value="P:methylation"/>
    <property type="evidence" value="ECO:0007669"/>
    <property type="project" value="UniProtKB-KW"/>
</dbReference>